<sequence length="175" mass="19920">MREVPSTLHQMMKFLTDEGVKIVYGEQHAAKEMFAIEEVAPIPKALTSEKSSNECKHATKYQSPPPASMESEQQVIEDKNDHVLAKHPRFKLVERKKRHQSGVKNGFIKDEVTKLIKIGSVREVKYPEWLANVVNLNRACPKDSSPLPNIDRMIDATTGHEILTYLNAYSEHNQI</sequence>
<evidence type="ECO:0000313" key="2">
    <source>
        <dbReference type="RefSeq" id="XP_075092172.1"/>
    </source>
</evidence>
<protein>
    <submittedName>
        <fullName evidence="2">Uncharacterized protein LOC142172454</fullName>
    </submittedName>
</protein>
<evidence type="ECO:0000313" key="1">
    <source>
        <dbReference type="Proteomes" id="UP000790787"/>
    </source>
</evidence>
<dbReference type="RefSeq" id="XP_075092172.1">
    <property type="nucleotide sequence ID" value="XM_075236071.1"/>
</dbReference>
<keyword evidence="1" id="KW-1185">Reference proteome</keyword>
<organism evidence="1 2">
    <name type="scientific">Nicotiana tabacum</name>
    <name type="common">Common tobacco</name>
    <dbReference type="NCBI Taxonomy" id="4097"/>
    <lineage>
        <taxon>Eukaryota</taxon>
        <taxon>Viridiplantae</taxon>
        <taxon>Streptophyta</taxon>
        <taxon>Embryophyta</taxon>
        <taxon>Tracheophyta</taxon>
        <taxon>Spermatophyta</taxon>
        <taxon>Magnoliopsida</taxon>
        <taxon>eudicotyledons</taxon>
        <taxon>Gunneridae</taxon>
        <taxon>Pentapetalae</taxon>
        <taxon>asterids</taxon>
        <taxon>lamiids</taxon>
        <taxon>Solanales</taxon>
        <taxon>Solanaceae</taxon>
        <taxon>Nicotianoideae</taxon>
        <taxon>Nicotianeae</taxon>
        <taxon>Nicotiana</taxon>
    </lineage>
</organism>
<name>A0AC58T4L9_TOBAC</name>
<gene>
    <name evidence="2" type="primary">LOC142172454</name>
</gene>
<proteinExistence type="predicted"/>
<accession>A0AC58T4L9</accession>
<reference evidence="2" key="2">
    <citation type="submission" date="2025-08" db="UniProtKB">
        <authorList>
            <consortium name="RefSeq"/>
        </authorList>
    </citation>
    <scope>IDENTIFICATION</scope>
    <source>
        <tissue evidence="2">Leaf</tissue>
    </source>
</reference>
<dbReference type="Proteomes" id="UP000790787">
    <property type="component" value="Chromosome 18"/>
</dbReference>
<reference evidence="1" key="1">
    <citation type="journal article" date="2014" name="Nat. Commun.">
        <title>The tobacco genome sequence and its comparison with those of tomato and potato.</title>
        <authorList>
            <person name="Sierro N."/>
            <person name="Battey J.N."/>
            <person name="Ouadi S."/>
            <person name="Bakaher N."/>
            <person name="Bovet L."/>
            <person name="Willig A."/>
            <person name="Goepfert S."/>
            <person name="Peitsch M.C."/>
            <person name="Ivanov N.V."/>
        </authorList>
    </citation>
    <scope>NUCLEOTIDE SEQUENCE [LARGE SCALE GENOMIC DNA]</scope>
</reference>